<dbReference type="InterPro" id="IPR041664">
    <property type="entry name" value="AAA_16"/>
</dbReference>
<dbReference type="PROSITE" id="PS50043">
    <property type="entry name" value="HTH_LUXR_2"/>
    <property type="match status" value="1"/>
</dbReference>
<dbReference type="InterPro" id="IPR003593">
    <property type="entry name" value="AAA+_ATPase"/>
</dbReference>
<reference evidence="4" key="1">
    <citation type="submission" date="2021-04" db="EMBL/GenBank/DDBJ databases">
        <title>Dactylosporangium aurantiacum NRRL B-8018 full assembly.</title>
        <authorList>
            <person name="Hartkoorn R.C."/>
            <person name="Beaudoing E."/>
            <person name="Hot D."/>
        </authorList>
    </citation>
    <scope>NUCLEOTIDE SEQUENCE</scope>
    <source>
        <strain evidence="4">NRRL B-8018</strain>
    </source>
</reference>
<dbReference type="PANTHER" id="PTHR16305">
    <property type="entry name" value="TESTICULAR SOLUBLE ADENYLYL CYCLASE"/>
    <property type="match status" value="1"/>
</dbReference>
<dbReference type="SUPFAM" id="SSF46894">
    <property type="entry name" value="C-terminal effector domain of the bipartite response regulators"/>
    <property type="match status" value="1"/>
</dbReference>
<keyword evidence="2" id="KW-0067">ATP-binding</keyword>
<dbReference type="InterPro" id="IPR010982">
    <property type="entry name" value="Lambda_DNA-bd_dom_sf"/>
</dbReference>
<dbReference type="PRINTS" id="PR00038">
    <property type="entry name" value="HTHLUXR"/>
</dbReference>
<evidence type="ECO:0000256" key="1">
    <source>
        <dbReference type="ARBA" id="ARBA00022741"/>
    </source>
</evidence>
<dbReference type="CDD" id="cd06170">
    <property type="entry name" value="LuxR_C_like"/>
    <property type="match status" value="1"/>
</dbReference>
<sequence>MAETTREPAGALDPAQVAAVDTLAGLARLLRQLRRREARRQGERELTYRELAAATGWSSSVIGAYLTGETLPPTNRFDALIQALGAGPAEQRLLATARDRVEERPRGGGKGVVRLGGPALVGRSAELARVQVAVDATVRGSGGAMFLVGDAGIGKTRLATEAARCAEVAGLRVLKGRAVSPAMQFRPLREAVLPVLRHDGPPDDPMLVPYHAALSRLVPEWRAARPDGADGSLVVLAEAVLRLAVAIGRPRGCLLLLEDLHEADPETLAVVEYLVDNVAAEHVLVVATARPAPGGAAELFRAARQRRTGQLVTLGPLDEEAVRRLAGACLDAPDEEVPPAVLARLAAIADGVPLHVEELLAGMVGDGVLVRDDGRWTLSGPVDATLPATLASTLAGRVERLSEPTRAMLHAATLLGRQFSAENAGAIADVAGLALVACLREAVGAQLLVPDEDDPALYRFRHVLTAEVLRAQLLPVERALLSGRAAAAVETAAPDGWPLLAAELWAAAGEPLKAALRFAEAGRQATAEGALTTGVALLERALGMTGDTAGDDGLRSQIVVALVDGYADAGRIEDAQAVAARFSGHAEIHLRLARVAAAAGDWLPGLDQVAVVRGLLGADPDPAVAARVDEVAARLVFGNPTTDRRAAARELARRALAAADATGQPDVAVGALETLGRCARLHDMAEADALYRRGLALADEHGLAARRIGLLYNLGAHDGIRDGDVDRLVEALAVARDAGAVVTALDIEIELCMARVCRGEYAEVQLVARRCEETAARLRLTHSRLIALGVRIMAAAHRAQRREVDTLMARYRDLGGEDDDFAAAVHGVGLAFGHLLYEEHDLARDELARSVAQESSRPVSYVSFINAPHLLLSVRDGAAGRAECAAFAASPQAEAGWNRQFLLLAEAVAAARAGAPTEAEASMATFLASSERFPMARFLGLRLVAEDAVERGWGEPTGWLRTAEAYFHDTAPHVARACRDLLRRAGAPVPQHRQGSAVLPPPARELGITVREFEVLALVGEQLSNAEIGRRLFLSPRTVEKHVGNLLAKTGLPDRGRLAGFAARAEAGADGAGTEHGWRPA</sequence>
<gene>
    <name evidence="4" type="ORF">Daura_31010</name>
</gene>
<dbReference type="SUPFAM" id="SSF47413">
    <property type="entry name" value="lambda repressor-like DNA-binding domains"/>
    <property type="match status" value="1"/>
</dbReference>
<dbReference type="InterPro" id="IPR027417">
    <property type="entry name" value="P-loop_NTPase"/>
</dbReference>
<dbReference type="Gene3D" id="1.10.260.40">
    <property type="entry name" value="lambda repressor-like DNA-binding domains"/>
    <property type="match status" value="1"/>
</dbReference>
<dbReference type="SMART" id="SM00530">
    <property type="entry name" value="HTH_XRE"/>
    <property type="match status" value="1"/>
</dbReference>
<protein>
    <submittedName>
        <fullName evidence="4">AAA family ATPase</fullName>
    </submittedName>
</protein>
<dbReference type="InterPro" id="IPR036388">
    <property type="entry name" value="WH-like_DNA-bd_sf"/>
</dbReference>
<keyword evidence="5" id="KW-1185">Reference proteome</keyword>
<dbReference type="InterPro" id="IPR000792">
    <property type="entry name" value="Tscrpt_reg_LuxR_C"/>
</dbReference>
<dbReference type="KEGG" id="daur:Daura_31010"/>
<dbReference type="SMART" id="SM00382">
    <property type="entry name" value="AAA"/>
    <property type="match status" value="1"/>
</dbReference>
<dbReference type="GO" id="GO:0006355">
    <property type="term" value="P:regulation of DNA-templated transcription"/>
    <property type="evidence" value="ECO:0007669"/>
    <property type="project" value="InterPro"/>
</dbReference>
<dbReference type="Pfam" id="PF13191">
    <property type="entry name" value="AAA_16"/>
    <property type="match status" value="1"/>
</dbReference>
<keyword evidence="1" id="KW-0547">Nucleotide-binding</keyword>
<dbReference type="GO" id="GO:0003677">
    <property type="term" value="F:DNA binding"/>
    <property type="evidence" value="ECO:0007669"/>
    <property type="project" value="InterPro"/>
</dbReference>
<dbReference type="SMART" id="SM00421">
    <property type="entry name" value="HTH_LUXR"/>
    <property type="match status" value="1"/>
</dbReference>
<dbReference type="Pfam" id="PF00196">
    <property type="entry name" value="GerE"/>
    <property type="match status" value="1"/>
</dbReference>
<name>A0A9Q9IEQ9_9ACTN</name>
<evidence type="ECO:0000256" key="2">
    <source>
        <dbReference type="ARBA" id="ARBA00022840"/>
    </source>
</evidence>
<dbReference type="AlphaFoldDB" id="A0A9Q9IEQ9"/>
<dbReference type="Proteomes" id="UP001058003">
    <property type="component" value="Chromosome"/>
</dbReference>
<accession>A0A9Q9IEQ9</accession>
<evidence type="ECO:0000259" key="3">
    <source>
        <dbReference type="PROSITE" id="PS50043"/>
    </source>
</evidence>
<dbReference type="PANTHER" id="PTHR16305:SF28">
    <property type="entry name" value="GUANYLATE CYCLASE DOMAIN-CONTAINING PROTEIN"/>
    <property type="match status" value="1"/>
</dbReference>
<dbReference type="InterPro" id="IPR001387">
    <property type="entry name" value="Cro/C1-type_HTH"/>
</dbReference>
<organism evidence="4 5">
    <name type="scientific">Dactylosporangium aurantiacum</name>
    <dbReference type="NCBI Taxonomy" id="35754"/>
    <lineage>
        <taxon>Bacteria</taxon>
        <taxon>Bacillati</taxon>
        <taxon>Actinomycetota</taxon>
        <taxon>Actinomycetes</taxon>
        <taxon>Micromonosporales</taxon>
        <taxon>Micromonosporaceae</taxon>
        <taxon>Dactylosporangium</taxon>
    </lineage>
</organism>
<dbReference type="RefSeq" id="WP_052387919.1">
    <property type="nucleotide sequence ID" value="NZ_CP073767.1"/>
</dbReference>
<dbReference type="GO" id="GO:0005524">
    <property type="term" value="F:ATP binding"/>
    <property type="evidence" value="ECO:0007669"/>
    <property type="project" value="UniProtKB-KW"/>
</dbReference>
<evidence type="ECO:0000313" key="5">
    <source>
        <dbReference type="Proteomes" id="UP001058003"/>
    </source>
</evidence>
<dbReference type="EMBL" id="CP073767">
    <property type="protein sequence ID" value="UWZ51180.1"/>
    <property type="molecule type" value="Genomic_DNA"/>
</dbReference>
<dbReference type="Pfam" id="PF13560">
    <property type="entry name" value="HTH_31"/>
    <property type="match status" value="1"/>
</dbReference>
<dbReference type="GO" id="GO:0005737">
    <property type="term" value="C:cytoplasm"/>
    <property type="evidence" value="ECO:0007669"/>
    <property type="project" value="TreeGrafter"/>
</dbReference>
<dbReference type="CDD" id="cd00093">
    <property type="entry name" value="HTH_XRE"/>
    <property type="match status" value="1"/>
</dbReference>
<dbReference type="SUPFAM" id="SSF52540">
    <property type="entry name" value="P-loop containing nucleoside triphosphate hydrolases"/>
    <property type="match status" value="1"/>
</dbReference>
<dbReference type="Gene3D" id="1.10.10.10">
    <property type="entry name" value="Winged helix-like DNA-binding domain superfamily/Winged helix DNA-binding domain"/>
    <property type="match status" value="1"/>
</dbReference>
<dbReference type="InterPro" id="IPR011990">
    <property type="entry name" value="TPR-like_helical_dom_sf"/>
</dbReference>
<evidence type="ECO:0000313" key="4">
    <source>
        <dbReference type="EMBL" id="UWZ51180.1"/>
    </source>
</evidence>
<proteinExistence type="predicted"/>
<feature type="domain" description="HTH luxR-type" evidence="3">
    <location>
        <begin position="1001"/>
        <end position="1066"/>
    </location>
</feature>
<dbReference type="Gene3D" id="1.25.40.10">
    <property type="entry name" value="Tetratricopeptide repeat domain"/>
    <property type="match status" value="1"/>
</dbReference>
<dbReference type="InterPro" id="IPR016032">
    <property type="entry name" value="Sig_transdc_resp-reg_C-effctor"/>
</dbReference>
<dbReference type="GO" id="GO:0004016">
    <property type="term" value="F:adenylate cyclase activity"/>
    <property type="evidence" value="ECO:0007669"/>
    <property type="project" value="TreeGrafter"/>
</dbReference>